<evidence type="ECO:0000313" key="2">
    <source>
        <dbReference type="Proteomes" id="UP000600171"/>
    </source>
</evidence>
<sequence length="54" mass="5978">MLSNFLNQITPDLTANLLTLSVISRIGKLLEAAPMKKPNPVDANMVRIQNQKES</sequence>
<accession>A0A917MQT4</accession>
<reference evidence="1 2" key="1">
    <citation type="journal article" date="2014" name="Int. J. Syst. Evol. Microbiol.">
        <title>Complete genome sequence of Corynebacterium casei LMG S-19264T (=DSM 44701T), isolated from a smear-ripened cheese.</title>
        <authorList>
            <consortium name="US DOE Joint Genome Institute (JGI-PGF)"/>
            <person name="Walter F."/>
            <person name="Albersmeier A."/>
            <person name="Kalinowski J."/>
            <person name="Ruckert C."/>
        </authorList>
    </citation>
    <scope>NUCLEOTIDE SEQUENCE [LARGE SCALE GENOMIC DNA]</scope>
    <source>
        <strain evidence="1 2">CCM 8669</strain>
    </source>
</reference>
<name>A0A917MQT4_9MICC</name>
<organism evidence="1 2">
    <name type="scientific">Rothia aerolata</name>
    <dbReference type="NCBI Taxonomy" id="1812262"/>
    <lineage>
        <taxon>Bacteria</taxon>
        <taxon>Bacillati</taxon>
        <taxon>Actinomycetota</taxon>
        <taxon>Actinomycetes</taxon>
        <taxon>Micrococcales</taxon>
        <taxon>Micrococcaceae</taxon>
        <taxon>Rothia</taxon>
    </lineage>
</organism>
<evidence type="ECO:0000313" key="1">
    <source>
        <dbReference type="EMBL" id="GGH58419.1"/>
    </source>
</evidence>
<gene>
    <name evidence="1" type="ORF">GCM10007359_04590</name>
</gene>
<keyword evidence="2" id="KW-1185">Reference proteome</keyword>
<dbReference type="EMBL" id="BMDC01000001">
    <property type="protein sequence ID" value="GGH58419.1"/>
    <property type="molecule type" value="Genomic_DNA"/>
</dbReference>
<proteinExistence type="predicted"/>
<dbReference type="AlphaFoldDB" id="A0A917MQT4"/>
<protein>
    <submittedName>
        <fullName evidence="1">Uncharacterized protein</fullName>
    </submittedName>
</protein>
<dbReference type="Proteomes" id="UP000600171">
    <property type="component" value="Unassembled WGS sequence"/>
</dbReference>
<comment type="caution">
    <text evidence="1">The sequence shown here is derived from an EMBL/GenBank/DDBJ whole genome shotgun (WGS) entry which is preliminary data.</text>
</comment>